<keyword evidence="1" id="KW-0812">Transmembrane</keyword>
<keyword evidence="1" id="KW-1133">Transmembrane helix</keyword>
<dbReference type="PATRIC" id="fig|106634.4.peg.2732"/>
<dbReference type="Pfam" id="PF17319">
    <property type="entry name" value="DUF5362"/>
    <property type="match status" value="1"/>
</dbReference>
<keyword evidence="1" id="KW-0472">Membrane</keyword>
<sequence length="125" mass="13604">MEQEATDGAPLRELIEPLVRGKFWMQLIGVMLIISGVLTALSIVGIIIAWIPIWAGVVLMQAASASQRAFDSADPLEMKYAMSRLRIYFTIFGVLLLIYLILMVVGMLFGIGAGLMGTGGFGHMQ</sequence>
<dbReference type="EMBL" id="CP011367">
    <property type="protein sequence ID" value="AKJ96291.1"/>
    <property type="molecule type" value="Genomic_DNA"/>
</dbReference>
<proteinExistence type="predicted"/>
<evidence type="ECO:0008006" key="4">
    <source>
        <dbReference type="Google" id="ProtNLM"/>
    </source>
</evidence>
<evidence type="ECO:0000256" key="1">
    <source>
        <dbReference type="SAM" id="Phobius"/>
    </source>
</evidence>
<protein>
    <recommendedName>
        <fullName evidence="4">Transmembrane protein</fullName>
    </recommendedName>
</protein>
<dbReference type="OrthoDB" id="5953468at2"/>
<dbReference type="Proteomes" id="UP000064201">
    <property type="component" value="Chromosome"/>
</dbReference>
<dbReference type="KEGG" id="tvr:TVD_13390"/>
<feature type="transmembrane region" description="Helical" evidence="1">
    <location>
        <begin position="23"/>
        <end position="51"/>
    </location>
</feature>
<keyword evidence="3" id="KW-1185">Reference proteome</keyword>
<evidence type="ECO:0000313" key="2">
    <source>
        <dbReference type="EMBL" id="AKJ96291.1"/>
    </source>
</evidence>
<feature type="transmembrane region" description="Helical" evidence="1">
    <location>
        <begin position="87"/>
        <end position="115"/>
    </location>
</feature>
<gene>
    <name evidence="2" type="ORF">TVD_13390</name>
</gene>
<name>A0A0G3GBT3_9GAMM</name>
<organism evidence="2 3">
    <name type="scientific">Thioalkalivibrio versutus</name>
    <dbReference type="NCBI Taxonomy" id="106634"/>
    <lineage>
        <taxon>Bacteria</taxon>
        <taxon>Pseudomonadati</taxon>
        <taxon>Pseudomonadota</taxon>
        <taxon>Gammaproteobacteria</taxon>
        <taxon>Chromatiales</taxon>
        <taxon>Ectothiorhodospiraceae</taxon>
        <taxon>Thioalkalivibrio</taxon>
    </lineage>
</organism>
<accession>A0A0G3GBT3</accession>
<evidence type="ECO:0000313" key="3">
    <source>
        <dbReference type="Proteomes" id="UP000064201"/>
    </source>
</evidence>
<reference evidence="2 3" key="1">
    <citation type="submission" date="2015-04" db="EMBL/GenBank/DDBJ databases">
        <title>Complete Sequence for the Genome of the Thioalkalivibrio versutus D301.</title>
        <authorList>
            <person name="Mu T."/>
            <person name="Zhou J."/>
            <person name="Xu X."/>
        </authorList>
    </citation>
    <scope>NUCLEOTIDE SEQUENCE [LARGE SCALE GENOMIC DNA]</scope>
    <source>
        <strain evidence="2 3">D301</strain>
    </source>
</reference>
<dbReference type="RefSeq" id="WP_047251833.1">
    <property type="nucleotide sequence ID" value="NZ_CP011367.1"/>
</dbReference>
<dbReference type="InterPro" id="IPR035287">
    <property type="entry name" value="DUF5362"/>
</dbReference>
<dbReference type="AlphaFoldDB" id="A0A0G3GBT3"/>